<dbReference type="GO" id="GO:0046583">
    <property type="term" value="F:monoatomic cation efflux transmembrane transporter activity"/>
    <property type="evidence" value="ECO:0007669"/>
    <property type="project" value="TreeGrafter"/>
</dbReference>
<accession>A0A8J3Z252</accession>
<dbReference type="InterPro" id="IPR051224">
    <property type="entry name" value="NiCoT_RcnA"/>
</dbReference>
<feature type="transmembrane region" description="Helical" evidence="2">
    <location>
        <begin position="552"/>
        <end position="574"/>
    </location>
</feature>
<feature type="compositionally biased region" description="Basic and acidic residues" evidence="1">
    <location>
        <begin position="376"/>
        <end position="430"/>
    </location>
</feature>
<name>A0A8J3Z252_9ACTN</name>
<organism evidence="3 4">
    <name type="scientific">Virgisporangium aurantiacum</name>
    <dbReference type="NCBI Taxonomy" id="175570"/>
    <lineage>
        <taxon>Bacteria</taxon>
        <taxon>Bacillati</taxon>
        <taxon>Actinomycetota</taxon>
        <taxon>Actinomycetes</taxon>
        <taxon>Micromonosporales</taxon>
        <taxon>Micromonosporaceae</taxon>
        <taxon>Virgisporangium</taxon>
    </lineage>
</organism>
<evidence type="ECO:0000313" key="4">
    <source>
        <dbReference type="Proteomes" id="UP000612585"/>
    </source>
</evidence>
<feature type="transmembrane region" description="Helical" evidence="2">
    <location>
        <begin position="468"/>
        <end position="493"/>
    </location>
</feature>
<keyword evidence="2" id="KW-0812">Transmembrane</keyword>
<feature type="transmembrane region" description="Helical" evidence="2">
    <location>
        <begin position="499"/>
        <end position="526"/>
    </location>
</feature>
<dbReference type="GO" id="GO:0010045">
    <property type="term" value="P:response to nickel cation"/>
    <property type="evidence" value="ECO:0007669"/>
    <property type="project" value="TreeGrafter"/>
</dbReference>
<dbReference type="PANTHER" id="PTHR40659:SF1">
    <property type="entry name" value="NICKEL_COBALT EFFLUX SYSTEM RCNA"/>
    <property type="match status" value="1"/>
</dbReference>
<keyword evidence="4" id="KW-1185">Reference proteome</keyword>
<feature type="transmembrane region" description="Helical" evidence="2">
    <location>
        <begin position="294"/>
        <end position="316"/>
    </location>
</feature>
<keyword evidence="2" id="KW-1133">Transmembrane helix</keyword>
<evidence type="ECO:0000313" key="3">
    <source>
        <dbReference type="EMBL" id="GIJ55247.1"/>
    </source>
</evidence>
<dbReference type="AlphaFoldDB" id="A0A8J3Z252"/>
<feature type="compositionally biased region" description="Basic residues" evidence="1">
    <location>
        <begin position="363"/>
        <end position="375"/>
    </location>
</feature>
<dbReference type="GO" id="GO:0015099">
    <property type="term" value="F:nickel cation transmembrane transporter activity"/>
    <property type="evidence" value="ECO:0007669"/>
    <property type="project" value="TreeGrafter"/>
</dbReference>
<feature type="transmembrane region" description="Helical" evidence="2">
    <location>
        <begin position="328"/>
        <end position="350"/>
    </location>
</feature>
<feature type="transmembrane region" description="Helical" evidence="2">
    <location>
        <begin position="253"/>
        <end position="273"/>
    </location>
</feature>
<evidence type="ECO:0000256" key="1">
    <source>
        <dbReference type="SAM" id="MobiDB-lite"/>
    </source>
</evidence>
<keyword evidence="2" id="KW-0472">Membrane</keyword>
<dbReference type="GO" id="GO:0006824">
    <property type="term" value="P:cobalt ion transport"/>
    <property type="evidence" value="ECO:0007669"/>
    <property type="project" value="UniProtKB-KW"/>
</dbReference>
<feature type="region of interest" description="Disordered" evidence="1">
    <location>
        <begin position="361"/>
        <end position="430"/>
    </location>
</feature>
<reference evidence="3" key="1">
    <citation type="submission" date="2021-01" db="EMBL/GenBank/DDBJ databases">
        <title>Whole genome shotgun sequence of Virgisporangium aurantiacum NBRC 16421.</title>
        <authorList>
            <person name="Komaki H."/>
            <person name="Tamura T."/>
        </authorList>
    </citation>
    <scope>NUCLEOTIDE SEQUENCE</scope>
    <source>
        <strain evidence="3">NBRC 16421</strain>
    </source>
</reference>
<evidence type="ECO:0000256" key="2">
    <source>
        <dbReference type="SAM" id="Phobius"/>
    </source>
</evidence>
<comment type="caution">
    <text evidence="3">The sequence shown here is derived from an EMBL/GenBank/DDBJ whole genome shotgun (WGS) entry which is preliminary data.</text>
</comment>
<protein>
    <recommendedName>
        <fullName evidence="5">ABC-type nickel/cobalt efflux system, permease component RcnA</fullName>
    </recommendedName>
</protein>
<sequence>MKRILAIGATGLGLGAGLVLLTPASPASAHPLGRFSVNQLESLSLHPDRIDLRATVDLAELPTVQDRSTVDTSGDGTADEAELQAYAEKACNELSGKLDVAIDADRLRWSLKRPTFIYQAGAAGLQTSRLDCELTVAADLTRPREVRLDNHYLVDRVGWREITAVGDGVRLIDPPVPAVSRSGSDLRSYPEELLASPPDVRSVVLRVEPGSGAPVAASSTVDRSGGGSWTTRLVSAGEEQLNAFVGERGQGPLVGLLAVLLALTLGAAHAALPGHGKTIMAAYLAGKRGRARDAVAVGGVVTATHTGGVLVVGLLLTTFAGLVGEAVLAWLGVASGILVVAVGLVMLIGLRRKDHGHGWLGHGHSHAHGSGHSHSHGSDHSHDGRMRRGSTHDNHAHRHDVEGDAHASDERDHANGEHEHAHSSEDHAHDAHADHVHADHDHADHVHADHDHEHGHRHEHEEARPSRLGIAGIGIAGGLVPSPSALIVLLGAIALGRTWFGVLLVVAYGLGMAATLTAAGLALVGLQRRWAARAHLHGGDRWKALAARLSRVMPSATGSLVLIVGIGLVGRAAATLI</sequence>
<dbReference type="GO" id="GO:0005886">
    <property type="term" value="C:plasma membrane"/>
    <property type="evidence" value="ECO:0007669"/>
    <property type="project" value="UniProtKB-SubCell"/>
</dbReference>
<evidence type="ECO:0008006" key="5">
    <source>
        <dbReference type="Google" id="ProtNLM"/>
    </source>
</evidence>
<dbReference type="RefSeq" id="WP_203991793.1">
    <property type="nucleotide sequence ID" value="NZ_BOPG01000015.1"/>
</dbReference>
<dbReference type="PANTHER" id="PTHR40659">
    <property type="entry name" value="NICKEL/COBALT EFFLUX SYSTEM RCNA"/>
    <property type="match status" value="1"/>
</dbReference>
<proteinExistence type="predicted"/>
<dbReference type="Proteomes" id="UP000612585">
    <property type="component" value="Unassembled WGS sequence"/>
</dbReference>
<dbReference type="EMBL" id="BOPG01000015">
    <property type="protein sequence ID" value="GIJ55247.1"/>
    <property type="molecule type" value="Genomic_DNA"/>
</dbReference>
<gene>
    <name evidence="3" type="ORF">Vau01_027630</name>
</gene>
<dbReference type="GO" id="GO:0032025">
    <property type="term" value="P:response to cobalt ion"/>
    <property type="evidence" value="ECO:0007669"/>
    <property type="project" value="TreeGrafter"/>
</dbReference>